<keyword evidence="1" id="KW-0472">Membrane</keyword>
<gene>
    <name evidence="2" type="ORF">HT99x_01375</name>
</gene>
<sequence>MLSENQNEQKNFPSRLDLGILVLIALVYILGTFMEF</sequence>
<dbReference type="AlphaFoldDB" id="A0A0Q9YLM6"/>
<feature type="transmembrane region" description="Helical" evidence="1">
    <location>
        <begin position="16"/>
        <end position="34"/>
    </location>
</feature>
<evidence type="ECO:0000256" key="1">
    <source>
        <dbReference type="SAM" id="Phobius"/>
    </source>
</evidence>
<proteinExistence type="predicted"/>
<name>A0A0Q9YLM6_9GAMM</name>
<organism evidence="2">
    <name type="scientific">Candidatus Berkiella aquae</name>
    <dbReference type="NCBI Taxonomy" id="295108"/>
    <lineage>
        <taxon>Bacteria</taxon>
        <taxon>Pseudomonadati</taxon>
        <taxon>Pseudomonadota</taxon>
        <taxon>Gammaproteobacteria</taxon>
        <taxon>Candidatus Berkiellales</taxon>
        <taxon>Candidatus Berkiellaceae</taxon>
        <taxon>Candidatus Berkiella</taxon>
    </lineage>
</organism>
<dbReference type="EMBL" id="LKAJ01000004">
    <property type="protein sequence ID" value="KRG21622.1"/>
    <property type="molecule type" value="Genomic_DNA"/>
</dbReference>
<accession>A0A0Q9YLM6</accession>
<evidence type="ECO:0000313" key="2">
    <source>
        <dbReference type="EMBL" id="KRG21622.1"/>
    </source>
</evidence>
<comment type="caution">
    <text evidence="2">The sequence shown here is derived from an EMBL/GenBank/DDBJ whole genome shotgun (WGS) entry which is preliminary data.</text>
</comment>
<keyword evidence="1" id="KW-1133">Transmembrane helix</keyword>
<protein>
    <submittedName>
        <fullName evidence="2">Uncharacterized protein</fullName>
    </submittedName>
</protein>
<keyword evidence="1" id="KW-0812">Transmembrane</keyword>
<reference evidence="2" key="1">
    <citation type="submission" date="2015-09" db="EMBL/GenBank/DDBJ databases">
        <title>Draft Genome Sequences of Two Novel Amoeba-resistant Intranuclear Bacteria, Candidatus Berkiella cookevillensis and Candidatus Berkiella aquae.</title>
        <authorList>
            <person name="Mehari Y.T."/>
            <person name="Arivett B.A."/>
            <person name="Farone A.L."/>
            <person name="Gunderson J.H."/>
            <person name="Farone M.B."/>
        </authorList>
    </citation>
    <scope>NUCLEOTIDE SEQUENCE [LARGE SCALE GENOMIC DNA]</scope>
    <source>
        <strain evidence="2">HT99</strain>
    </source>
</reference>